<dbReference type="Pfam" id="PF10502">
    <property type="entry name" value="Peptidase_S26"/>
    <property type="match status" value="1"/>
</dbReference>
<dbReference type="EMBL" id="CP097562">
    <property type="protein sequence ID" value="USF24551.1"/>
    <property type="molecule type" value="Genomic_DNA"/>
</dbReference>
<reference evidence="2" key="2">
    <citation type="submission" date="2022-05" db="EMBL/GenBank/DDBJ databases">
        <authorList>
            <person name="Proctor A.L."/>
            <person name="Phillips G.J."/>
            <person name="Wannemuehler M.J."/>
        </authorList>
    </citation>
    <scope>NUCLEOTIDE SEQUENCE</scope>
    <source>
        <strain evidence="2">ASF457</strain>
    </source>
</reference>
<evidence type="ECO:0000313" key="2">
    <source>
        <dbReference type="EMBL" id="USF24551.1"/>
    </source>
</evidence>
<evidence type="ECO:0000313" key="3">
    <source>
        <dbReference type="Proteomes" id="UP000017429"/>
    </source>
</evidence>
<accession>V2QFS9</accession>
<name>V2QFS9_9BACT</name>
<dbReference type="OrthoDB" id="5360818at2"/>
<dbReference type="AlphaFoldDB" id="V2QFS9"/>
<reference evidence="2" key="1">
    <citation type="journal article" date="2014" name="Genome Announc.">
        <title>Draft genome sequences of the altered schaedler flora, a defined bacterial community from gnotobiotic mice.</title>
        <authorList>
            <person name="Wannemuehler M.J."/>
            <person name="Overstreet A.M."/>
            <person name="Ward D.V."/>
            <person name="Phillips G.J."/>
        </authorList>
    </citation>
    <scope>NUCLEOTIDE SEQUENCE</scope>
    <source>
        <strain evidence="2">ASF457</strain>
    </source>
</reference>
<reference evidence="2" key="3">
    <citation type="submission" date="2022-06" db="EMBL/GenBank/DDBJ databases">
        <title>Resources to Facilitate Use of the Altered Schaedler Flora (ASF) Mouse Model to Study Microbiome Function.</title>
        <authorList>
            <person name="Proctor A."/>
            <person name="Parvinroo S."/>
            <person name="Richie T."/>
            <person name="Jia X."/>
            <person name="Lee S.T.M."/>
            <person name="Karp P.D."/>
            <person name="Paley S."/>
            <person name="Kostic A.D."/>
            <person name="Pierre J.F."/>
            <person name="Wannemuehler M.J."/>
            <person name="Phillips G.J."/>
        </authorList>
    </citation>
    <scope>NUCLEOTIDE SEQUENCE</scope>
    <source>
        <strain evidence="2">ASF457</strain>
    </source>
</reference>
<dbReference type="KEGG" id="msch:N508_001639"/>
<dbReference type="RefSeq" id="WP_023275927.1">
    <property type="nucleotide sequence ID" value="NZ_CP097562.1"/>
</dbReference>
<dbReference type="eggNOG" id="COG4959">
    <property type="taxonomic scope" value="Bacteria"/>
</dbReference>
<dbReference type="GO" id="GO:0004252">
    <property type="term" value="F:serine-type endopeptidase activity"/>
    <property type="evidence" value="ECO:0007669"/>
    <property type="project" value="InterPro"/>
</dbReference>
<proteinExistence type="predicted"/>
<gene>
    <name evidence="2" type="ORF">N508_001639</name>
</gene>
<feature type="domain" description="Peptidase S26" evidence="1">
    <location>
        <begin position="10"/>
        <end position="166"/>
    </location>
</feature>
<organism evidence="2 3">
    <name type="scientific">Mucispirillum schaedleri ASF457</name>
    <dbReference type="NCBI Taxonomy" id="1379858"/>
    <lineage>
        <taxon>Bacteria</taxon>
        <taxon>Pseudomonadati</taxon>
        <taxon>Deferribacterota</taxon>
        <taxon>Deferribacteres</taxon>
        <taxon>Deferribacterales</taxon>
        <taxon>Mucispirillaceae</taxon>
        <taxon>Mucispirillum</taxon>
    </lineage>
</organism>
<sequence length="176" mass="20846">MKKYQILIRLIKYLLFIGVLILILNTVFSFFTINYSHSFPTGLYFNRNFEDIEQGKLYIFCPEYDEKMKFAEQNGFWGNISKSCGKTPKYLKKALGLPFDKILITDDGVFVNNELIANTKIILKNKAYNKNKEFILKSDEYFMLSDYNKHSYDSRYFGIIKKYQVKKEVVPLIIFK</sequence>
<dbReference type="Proteomes" id="UP000017429">
    <property type="component" value="Chromosome"/>
</dbReference>
<dbReference type="InterPro" id="IPR036286">
    <property type="entry name" value="LexA/Signal_pep-like_sf"/>
</dbReference>
<evidence type="ECO:0000259" key="1">
    <source>
        <dbReference type="Pfam" id="PF10502"/>
    </source>
</evidence>
<protein>
    <recommendedName>
        <fullName evidence="1">Peptidase S26 domain-containing protein</fullName>
    </recommendedName>
</protein>
<dbReference type="Gene3D" id="2.10.109.10">
    <property type="entry name" value="Umud Fragment, subunit A"/>
    <property type="match status" value="1"/>
</dbReference>
<dbReference type="SUPFAM" id="SSF51306">
    <property type="entry name" value="LexA/Signal peptidase"/>
    <property type="match status" value="1"/>
</dbReference>
<dbReference type="InterPro" id="IPR019533">
    <property type="entry name" value="Peptidase_S26"/>
</dbReference>
<keyword evidence="3" id="KW-1185">Reference proteome</keyword>
<dbReference type="GO" id="GO:0006465">
    <property type="term" value="P:signal peptide processing"/>
    <property type="evidence" value="ECO:0007669"/>
    <property type="project" value="InterPro"/>
</dbReference>